<accession>A0A498IPV9</accession>
<name>A0A498IPV9_MALDO</name>
<proteinExistence type="predicted"/>
<sequence>MIIQLLNALIISPVDRDHPDGEPDLESQVQQGPDRRKYNKFPTNNLDSKMIVGFCFTSAIGLALIRFQIPPGQLPLSMTLDLLGLSVLFAFTCILVSKSIHSRYSLVGISIAGLCHHFGIFFGVTAFFISITISFPLWFKCVAYSIYVAAFLLVVFCNLHYYKYYKPRGFEYPTPDNSIPTTAIDPVVESSRRGTSTVDDQACTSDIV</sequence>
<feature type="transmembrane region" description="Helical" evidence="1">
    <location>
        <begin position="118"/>
        <end position="138"/>
    </location>
</feature>
<keyword evidence="1" id="KW-0472">Membrane</keyword>
<evidence type="ECO:0000256" key="1">
    <source>
        <dbReference type="SAM" id="Phobius"/>
    </source>
</evidence>
<dbReference type="Proteomes" id="UP000290289">
    <property type="component" value="Chromosome 11"/>
</dbReference>
<evidence type="ECO:0000313" key="2">
    <source>
        <dbReference type="EMBL" id="RXH85300.1"/>
    </source>
</evidence>
<feature type="transmembrane region" description="Helical" evidence="1">
    <location>
        <begin position="50"/>
        <end position="69"/>
    </location>
</feature>
<dbReference type="PANTHER" id="PTHR34741">
    <property type="entry name" value="IMAP FAMILY MEMBER 1, PUTATIVE-RELATED"/>
    <property type="match status" value="1"/>
</dbReference>
<dbReference type="AlphaFoldDB" id="A0A498IPV9"/>
<organism evidence="2 3">
    <name type="scientific">Malus domestica</name>
    <name type="common">Apple</name>
    <name type="synonym">Pyrus malus</name>
    <dbReference type="NCBI Taxonomy" id="3750"/>
    <lineage>
        <taxon>Eukaryota</taxon>
        <taxon>Viridiplantae</taxon>
        <taxon>Streptophyta</taxon>
        <taxon>Embryophyta</taxon>
        <taxon>Tracheophyta</taxon>
        <taxon>Spermatophyta</taxon>
        <taxon>Magnoliopsida</taxon>
        <taxon>eudicotyledons</taxon>
        <taxon>Gunneridae</taxon>
        <taxon>Pentapetalae</taxon>
        <taxon>rosids</taxon>
        <taxon>fabids</taxon>
        <taxon>Rosales</taxon>
        <taxon>Rosaceae</taxon>
        <taxon>Amygdaloideae</taxon>
        <taxon>Maleae</taxon>
        <taxon>Malus</taxon>
    </lineage>
</organism>
<dbReference type="EMBL" id="RDQH01000337">
    <property type="protein sequence ID" value="RXH85300.1"/>
    <property type="molecule type" value="Genomic_DNA"/>
</dbReference>
<gene>
    <name evidence="2" type="ORF">DVH24_042068</name>
</gene>
<feature type="transmembrane region" description="Helical" evidence="1">
    <location>
        <begin position="144"/>
        <end position="162"/>
    </location>
</feature>
<protein>
    <submittedName>
        <fullName evidence="2">Uncharacterized protein</fullName>
    </submittedName>
</protein>
<feature type="transmembrane region" description="Helical" evidence="1">
    <location>
        <begin position="75"/>
        <end position="97"/>
    </location>
</feature>
<keyword evidence="1" id="KW-1133">Transmembrane helix</keyword>
<reference evidence="2 3" key="1">
    <citation type="submission" date="2018-10" db="EMBL/GenBank/DDBJ databases">
        <title>A high-quality apple genome assembly.</title>
        <authorList>
            <person name="Hu J."/>
        </authorList>
    </citation>
    <scope>NUCLEOTIDE SEQUENCE [LARGE SCALE GENOMIC DNA]</scope>
    <source>
        <strain evidence="3">cv. HFTH1</strain>
        <tissue evidence="2">Young leaf</tissue>
    </source>
</reference>
<keyword evidence="3" id="KW-1185">Reference proteome</keyword>
<dbReference type="PANTHER" id="PTHR34741:SF2">
    <property type="entry name" value="VESICLE TRANSPORT PROTEIN"/>
    <property type="match status" value="1"/>
</dbReference>
<evidence type="ECO:0000313" key="3">
    <source>
        <dbReference type="Proteomes" id="UP000290289"/>
    </source>
</evidence>
<comment type="caution">
    <text evidence="2">The sequence shown here is derived from an EMBL/GenBank/DDBJ whole genome shotgun (WGS) entry which is preliminary data.</text>
</comment>
<keyword evidence="1" id="KW-0812">Transmembrane</keyword>